<dbReference type="Pfam" id="PF07866">
    <property type="entry name" value="DUF1653"/>
    <property type="match status" value="1"/>
</dbReference>
<evidence type="ECO:0000259" key="1">
    <source>
        <dbReference type="Pfam" id="PF07866"/>
    </source>
</evidence>
<protein>
    <submittedName>
        <fullName evidence="2">DUF1653 domain-containing protein</fullName>
    </submittedName>
</protein>
<dbReference type="RefSeq" id="WP_101473714.1">
    <property type="nucleotide sequence ID" value="NZ_CP060637.1"/>
</dbReference>
<keyword evidence="3" id="KW-1185">Reference proteome</keyword>
<name>A0A7G9GWI9_9FUSO</name>
<gene>
    <name evidence="2" type="ORF">H9Q81_09720</name>
</gene>
<feature type="domain" description="DUF1653" evidence="1">
    <location>
        <begin position="15"/>
        <end position="60"/>
    </location>
</feature>
<accession>A0A7G9GWI9</accession>
<proteinExistence type="predicted"/>
<dbReference type="InterPro" id="IPR023387">
    <property type="entry name" value="DUF1653-like_dom"/>
</dbReference>
<dbReference type="Proteomes" id="UP000515913">
    <property type="component" value="Chromosome"/>
</dbReference>
<dbReference type="AlphaFoldDB" id="A0A7G9GWI9"/>
<sequence length="64" mass="7555">MEIKNNSFWINNKNGRIYQVVQEAIDCTNERDGLAVVVYTCEYAPGKLFVREKNEFLNKFHIKD</sequence>
<evidence type="ECO:0000313" key="2">
    <source>
        <dbReference type="EMBL" id="QNM15171.1"/>
    </source>
</evidence>
<evidence type="ECO:0000313" key="3">
    <source>
        <dbReference type="Proteomes" id="UP000515913"/>
    </source>
</evidence>
<organism evidence="2 3">
    <name type="scientific">Fusobacterium hominis</name>
    <dbReference type="NCBI Taxonomy" id="2764326"/>
    <lineage>
        <taxon>Bacteria</taxon>
        <taxon>Fusobacteriati</taxon>
        <taxon>Fusobacteriota</taxon>
        <taxon>Fusobacteriia</taxon>
        <taxon>Fusobacteriales</taxon>
        <taxon>Fusobacteriaceae</taxon>
        <taxon>Fusobacterium</taxon>
    </lineage>
</organism>
<reference evidence="2 3" key="1">
    <citation type="submission" date="2020-08" db="EMBL/GenBank/DDBJ databases">
        <authorList>
            <person name="Liu C."/>
            <person name="Sun Q."/>
        </authorList>
    </citation>
    <scope>NUCLEOTIDE SEQUENCE [LARGE SCALE GENOMIC DNA]</scope>
    <source>
        <strain evidence="2 3">NSJ-57</strain>
    </source>
</reference>
<dbReference type="EMBL" id="CP060637">
    <property type="protein sequence ID" value="QNM15171.1"/>
    <property type="molecule type" value="Genomic_DNA"/>
</dbReference>
<dbReference type="KEGG" id="fho:H9Q81_09720"/>